<dbReference type="InterPro" id="IPR012676">
    <property type="entry name" value="TGS-like"/>
</dbReference>
<dbReference type="InterPro" id="IPR031167">
    <property type="entry name" value="G_OBG"/>
</dbReference>
<dbReference type="PRINTS" id="PR00326">
    <property type="entry name" value="GTP1OBG"/>
</dbReference>
<dbReference type="SUPFAM" id="SSF52540">
    <property type="entry name" value="P-loop containing nucleoside triphosphate hydrolases"/>
    <property type="match status" value="1"/>
</dbReference>
<dbReference type="GeneID" id="76729646"/>
<dbReference type="SUPFAM" id="SSF81271">
    <property type="entry name" value="TGS-like"/>
    <property type="match status" value="1"/>
</dbReference>
<protein>
    <submittedName>
        <fullName evidence="4">Redox-regulated ATPase YchF</fullName>
    </submittedName>
</protein>
<dbReference type="CDD" id="cd01899">
    <property type="entry name" value="Ygr210"/>
    <property type="match status" value="1"/>
</dbReference>
<dbReference type="PANTHER" id="PTHR23305">
    <property type="entry name" value="OBG GTPASE FAMILY"/>
    <property type="match status" value="1"/>
</dbReference>
<name>A0AAX3EAW7_9EURY</name>
<dbReference type="Pfam" id="PF02824">
    <property type="entry name" value="TGS"/>
    <property type="match status" value="1"/>
</dbReference>
<accession>A0AAX3EAW7</accession>
<dbReference type="PROSITE" id="PS51710">
    <property type="entry name" value="G_OBG"/>
    <property type="match status" value="1"/>
</dbReference>
<dbReference type="Gene3D" id="3.10.20.30">
    <property type="match status" value="1"/>
</dbReference>
<dbReference type="GeneID" id="4847317"/>
<dbReference type="RefSeq" id="WP_011844417.1">
    <property type="nucleotide sequence ID" value="NZ_CP109831.1"/>
</dbReference>
<evidence type="ECO:0000256" key="2">
    <source>
        <dbReference type="ARBA" id="ARBA00022741"/>
    </source>
</evidence>
<keyword evidence="2" id="KW-0547">Nucleotide-binding</keyword>
<dbReference type="PANTHER" id="PTHR23305:SF1">
    <property type="entry name" value="OBG-TYPE G DOMAIN-CONTAINING PROTEIN"/>
    <property type="match status" value="1"/>
</dbReference>
<dbReference type="GO" id="GO:0016887">
    <property type="term" value="F:ATP hydrolysis activity"/>
    <property type="evidence" value="ECO:0007669"/>
    <property type="project" value="TreeGrafter"/>
</dbReference>
<dbReference type="Proteomes" id="UP001156196">
    <property type="component" value="Chromosome"/>
</dbReference>
<dbReference type="FunFam" id="3.10.20.30:FF:000002">
    <property type="entry name" value="GTP pyrophosphokinase (RelA/SpoT)"/>
    <property type="match status" value="1"/>
</dbReference>
<dbReference type="InterPro" id="IPR006073">
    <property type="entry name" value="GTP-bd"/>
</dbReference>
<dbReference type="GO" id="GO:0005737">
    <property type="term" value="C:cytoplasm"/>
    <property type="evidence" value="ECO:0007669"/>
    <property type="project" value="TreeGrafter"/>
</dbReference>
<dbReference type="InterPro" id="IPR012675">
    <property type="entry name" value="Beta-grasp_dom_sf"/>
</dbReference>
<gene>
    <name evidence="4" type="ORF">OH143_02100</name>
</gene>
<feature type="domain" description="OBG-type G" evidence="3">
    <location>
        <begin position="2"/>
        <end position="260"/>
    </location>
</feature>
<keyword evidence="5" id="KW-1185">Reference proteome</keyword>
<sequence length="389" mass="42047">MITLAIAGKPNCGKSTFFRAATLAQAEIANYPFTTIDANHGVAYVRTACPCQEMHVPCENCRDGVRFIPVGLIDVAGLVPEAHLGRGLGNQFLDNLRQADAILQVVDASGATDAEGNPVDIGSRDPVKDIEFLQYEMSMWMYGILSRNWAKLVRQAQAKEFSLAAAIAEVFAGLGITYEHVRDATGAVGIELRTAGEEDLIRFCRELMAISKPMLIVGNKADQAPKECLERLANHDVVFASAAGELAIRMAAEGKFVSYLPGDGSFTENPGANLSAAQRAGLAKVADFMETFGGTGVQKALDAAVFNLLDRIVVFPVEDEHKLTDGKGRVLPDAFLMKRGSTPRDLAFQVHTDIGEGFLYAIDAKIGMRIKDTQELKNGDIIKIVSVRK</sequence>
<evidence type="ECO:0000259" key="3">
    <source>
        <dbReference type="PROSITE" id="PS51710"/>
    </source>
</evidence>
<evidence type="ECO:0000256" key="1">
    <source>
        <dbReference type="ARBA" id="ARBA00007476"/>
    </source>
</evidence>
<comment type="similarity">
    <text evidence="1">Belongs to the RelA/SpoT family.</text>
</comment>
<dbReference type="InterPro" id="IPR004095">
    <property type="entry name" value="TGS"/>
</dbReference>
<evidence type="ECO:0000313" key="5">
    <source>
        <dbReference type="Proteomes" id="UP001156196"/>
    </source>
</evidence>
<dbReference type="GO" id="GO:0005525">
    <property type="term" value="F:GTP binding"/>
    <property type="evidence" value="ECO:0007669"/>
    <property type="project" value="InterPro"/>
</dbReference>
<organism evidence="4 5">
    <name type="scientific">Methanoculleus submarinus</name>
    <dbReference type="NCBI Taxonomy" id="204050"/>
    <lineage>
        <taxon>Archaea</taxon>
        <taxon>Methanobacteriati</taxon>
        <taxon>Methanobacteriota</taxon>
        <taxon>Stenosarchaea group</taxon>
        <taxon>Methanomicrobia</taxon>
        <taxon>Methanomicrobiales</taxon>
        <taxon>Methanomicrobiaceae</taxon>
        <taxon>Methanoculleus</taxon>
    </lineage>
</organism>
<dbReference type="KEGG" id="msum:OH143_02100"/>
<dbReference type="InterPro" id="IPR027417">
    <property type="entry name" value="P-loop_NTPase"/>
</dbReference>
<reference evidence="4" key="1">
    <citation type="submission" date="2022-10" db="EMBL/GenBank/DDBJ databases">
        <title>Complete genome of Methanoculleus submarinus DSM 15122.</title>
        <authorList>
            <person name="Chen S.-C."/>
            <person name="Lai S.-J."/>
            <person name="You Y.-T."/>
        </authorList>
    </citation>
    <scope>NUCLEOTIDE SEQUENCE</scope>
    <source>
        <strain evidence="4">DSM 15122</strain>
    </source>
</reference>
<dbReference type="Gene3D" id="1.10.8.470">
    <property type="match status" value="1"/>
</dbReference>
<proteinExistence type="inferred from homology"/>
<dbReference type="Pfam" id="PF08438">
    <property type="entry name" value="YGR210-like_G4"/>
    <property type="match status" value="1"/>
</dbReference>
<evidence type="ECO:0000313" key="4">
    <source>
        <dbReference type="EMBL" id="UYU18910.1"/>
    </source>
</evidence>
<dbReference type="AlphaFoldDB" id="A0AAX3EAW7"/>
<dbReference type="Gene3D" id="3.40.50.300">
    <property type="entry name" value="P-loop containing nucleotide triphosphate hydrolases"/>
    <property type="match status" value="1"/>
</dbReference>
<dbReference type="Pfam" id="PF01926">
    <property type="entry name" value="MMR_HSR1"/>
    <property type="match status" value="1"/>
</dbReference>
<dbReference type="EMBL" id="CP109831">
    <property type="protein sequence ID" value="UYU18910.1"/>
    <property type="molecule type" value="Genomic_DNA"/>
</dbReference>
<dbReference type="InterPro" id="IPR013646">
    <property type="entry name" value="YGR210-like_G4"/>
</dbReference>
<dbReference type="NCBIfam" id="NF007171">
    <property type="entry name" value="PRK09602.1"/>
    <property type="match status" value="1"/>
</dbReference>
<dbReference type="CDD" id="cd01669">
    <property type="entry name" value="TGS_MJ1332_like"/>
    <property type="match status" value="1"/>
</dbReference>